<dbReference type="AlphaFoldDB" id="A0A4U5LP96"/>
<gene>
    <name evidence="2" type="ORF">L596_030393</name>
</gene>
<reference evidence="2 3" key="1">
    <citation type="journal article" date="2015" name="Genome Biol.">
        <title>Comparative genomics of Steinernema reveals deeply conserved gene regulatory networks.</title>
        <authorList>
            <person name="Dillman A.R."/>
            <person name="Macchietto M."/>
            <person name="Porter C.F."/>
            <person name="Rogers A."/>
            <person name="Williams B."/>
            <person name="Antoshechkin I."/>
            <person name="Lee M.M."/>
            <person name="Goodwin Z."/>
            <person name="Lu X."/>
            <person name="Lewis E.E."/>
            <person name="Goodrich-Blair H."/>
            <person name="Stock S.P."/>
            <person name="Adams B.J."/>
            <person name="Sternberg P.W."/>
            <person name="Mortazavi A."/>
        </authorList>
    </citation>
    <scope>NUCLEOTIDE SEQUENCE [LARGE SCALE GENOMIC DNA]</scope>
    <source>
        <strain evidence="2 3">ALL</strain>
    </source>
</reference>
<keyword evidence="3" id="KW-1185">Reference proteome</keyword>
<feature type="region of interest" description="Disordered" evidence="1">
    <location>
        <begin position="1"/>
        <end position="21"/>
    </location>
</feature>
<proteinExistence type="predicted"/>
<sequence>MSENRGVISSSLAGSDRSNVTRRHARQMNCLKSGILPESVIVSGRPNFNKMHVFSRDDLVEIRTLWKLGHGPAKICELGGNGSWNYRSVQTAVRRLHLNGGIVERKKGSGHPKTAVNAVNGPRVEALLVSPQGSPRTHRSARETAQRLDVSRAAVRRNAKAQGLQAFKKLLVHALRCTNQVKRKERRCFCCFSGFLATKSDRSSPLKRCKWPFFDS</sequence>
<organism evidence="2 3">
    <name type="scientific">Steinernema carpocapsae</name>
    <name type="common">Entomopathogenic nematode</name>
    <dbReference type="NCBI Taxonomy" id="34508"/>
    <lineage>
        <taxon>Eukaryota</taxon>
        <taxon>Metazoa</taxon>
        <taxon>Ecdysozoa</taxon>
        <taxon>Nematoda</taxon>
        <taxon>Chromadorea</taxon>
        <taxon>Rhabditida</taxon>
        <taxon>Tylenchina</taxon>
        <taxon>Panagrolaimomorpha</taxon>
        <taxon>Strongyloidoidea</taxon>
        <taxon>Steinernematidae</taxon>
        <taxon>Steinernema</taxon>
    </lineage>
</organism>
<evidence type="ECO:0000313" key="3">
    <source>
        <dbReference type="Proteomes" id="UP000298663"/>
    </source>
</evidence>
<accession>A0A4U5LP96</accession>
<protein>
    <submittedName>
        <fullName evidence="2">Uncharacterized protein</fullName>
    </submittedName>
</protein>
<comment type="caution">
    <text evidence="2">The sequence shown here is derived from an EMBL/GenBank/DDBJ whole genome shotgun (WGS) entry which is preliminary data.</text>
</comment>
<evidence type="ECO:0000256" key="1">
    <source>
        <dbReference type="SAM" id="MobiDB-lite"/>
    </source>
</evidence>
<dbReference type="Proteomes" id="UP000298663">
    <property type="component" value="Unassembled WGS sequence"/>
</dbReference>
<dbReference type="EMBL" id="AZBU02000014">
    <property type="protein sequence ID" value="TKR57731.1"/>
    <property type="molecule type" value="Genomic_DNA"/>
</dbReference>
<evidence type="ECO:0000313" key="2">
    <source>
        <dbReference type="EMBL" id="TKR57731.1"/>
    </source>
</evidence>
<reference evidence="2 3" key="2">
    <citation type="journal article" date="2019" name="G3 (Bethesda)">
        <title>Hybrid Assembly of the Genome of the Entomopathogenic Nematode Steinernema carpocapsae Identifies the X-Chromosome.</title>
        <authorList>
            <person name="Serra L."/>
            <person name="Macchietto M."/>
            <person name="Macias-Munoz A."/>
            <person name="McGill C.J."/>
            <person name="Rodriguez I.M."/>
            <person name="Rodriguez B."/>
            <person name="Murad R."/>
            <person name="Mortazavi A."/>
        </authorList>
    </citation>
    <scope>NUCLEOTIDE SEQUENCE [LARGE SCALE GENOMIC DNA]</scope>
    <source>
        <strain evidence="2 3">ALL</strain>
    </source>
</reference>
<name>A0A4U5LP96_STECR</name>
<feature type="compositionally biased region" description="Polar residues" evidence="1">
    <location>
        <begin position="1"/>
        <end position="18"/>
    </location>
</feature>